<feature type="region of interest" description="Disordered" evidence="1">
    <location>
        <begin position="34"/>
        <end position="114"/>
    </location>
</feature>
<feature type="region of interest" description="Disordered" evidence="1">
    <location>
        <begin position="2534"/>
        <end position="2587"/>
    </location>
</feature>
<dbReference type="SUPFAM" id="SSF48371">
    <property type="entry name" value="ARM repeat"/>
    <property type="match status" value="1"/>
</dbReference>
<feature type="domain" description="Cell morphogenesis protein N-terminal" evidence="2">
    <location>
        <begin position="367"/>
        <end position="946"/>
    </location>
</feature>
<dbReference type="InterPro" id="IPR025614">
    <property type="entry name" value="Cell_morpho_N"/>
</dbReference>
<evidence type="ECO:0000256" key="1">
    <source>
        <dbReference type="SAM" id="MobiDB-lite"/>
    </source>
</evidence>
<dbReference type="InterPro" id="IPR025481">
    <property type="entry name" value="Cell_Morphogen_C"/>
</dbReference>
<organism evidence="5 6">
    <name type="scientific">Botryosphaeria dothidea</name>
    <dbReference type="NCBI Taxonomy" id="55169"/>
    <lineage>
        <taxon>Eukaryota</taxon>
        <taxon>Fungi</taxon>
        <taxon>Dikarya</taxon>
        <taxon>Ascomycota</taxon>
        <taxon>Pezizomycotina</taxon>
        <taxon>Dothideomycetes</taxon>
        <taxon>Dothideomycetes incertae sedis</taxon>
        <taxon>Botryosphaeriales</taxon>
        <taxon>Botryosphaeriaceae</taxon>
        <taxon>Botryosphaeria</taxon>
    </lineage>
</organism>
<sequence length="2587" mass="290028">MPSSAAVVSGVFLAQPADQAVAVPALPPLSQARQHVGNLSHHHPDLPAPPSVPTIPSRESSVTRGRAPTVSSQRGPPSRSQTPVVAISRERPSPDAGVERKLERKPSQSYGHHRNTSIVHGIQHSRNTSFVNSPATSPLSPQIIAAAGGAGPNSLDGPFMMPQDELSELPANISPSATNGGGRYHGTGPPSVSGDYRAYTEQQYRGEPRRLERTDSVRLKNTHVRSQSRHHHGRTVGELALHHLFNAFVGQADQKINQCVTDVQGAEPRVESICGPGVDHAFDQLISALGHIAREKPKPLIDTLMFWRKAKSEKASDKKKEFDQTRGALMPAHDLTQRRPGEPQAYTSLHAPTHATLALQREVVEAERKSTVSIYLLCRVLMEIIGQSSLSHVTEEMAERLEDIIYSQLKQADPESLDESPLRNANWVIFGRLLGVMSDMNFDSVAGRFIADLKEMQKHLSIKGIHNRTIEGKAVLIVRGMKSLKLKYSPEDSWSRSCDLMQNLAELFADVHGQPVKYAYCNLFEELLLPIAANATSEVNYPKWKRFLDTLKPRISQMLSKPKHWQTAFPLLTVLTCVSPHEAFASQWLSLITPLGPKLKERATRPHALRNICRLVWIYLYRIADSHSITIRKLEEVIRLVFQPGRRSYLSTESTIAEPLIQLIRIIGFKYQDLCFRNIIFPLMNSEQFGSGKDLRVENLEPERMVIGIRAFLAVMADLEKGEQPPFPISFANDDLLYPLDAPLQPASPRPSTSIRPKAVTVKEERLSRPVMVADFPEIAKEYYNKFCKILGEITIICDNAFGGQAVLDEKFSTPTPKTPMAEAFSFGRRDDHLTPTDARQGFYDLLHVAVQALPRCLSPHINFNHLINLLCTGTAHVQSSIAASSAQSLKSIARQSHAQQVTIGFARFIFNFEDRYATMSDGGMLGAGHIESTLRLYVELLQIWIDEIKQRTKASIDTSDADNQDTRGAQLGLTGVDAYVDEIESHGLFFLCSPSRRVRTFAVTVLRLVTEFDTALGKESSRVIRILEGSPQVVINVNDEKLSVAERSRLQRGMRKSNLHSTLVELCSSDAPYDSTLWFKMFPNLIKIAFEICPFAIAHTRNNVCGRLFQMQTTIELLAQAPRPSPYPSYEMAANKTRMVTSPEMTIEQWKLYLIFACTTLTTARAQQATPQQTPSHSRKGSKSSQKTPMANRVYSADVLFERVAALLQAPNSSIREAAVIGLGSINMNIYRTLLESLQPLVGKCNDDAKSRLATQMMQTTMHQRTVSAPRRDRTVDYLRTEITHVYKLTSHFLEAPEIYGDDWILNNLVTFTKDLRLFLNDQEVQNEWSYSKLRTHYCGVMEALFEGINRTKDPIRWMPFQARKAAFALMEDWCGYSPNQSQVRQREDAMRRSVLERESDPGNKTYATASMEIEKKELRTAALSAMATLCAGPIRIQTESGVNLQFDVRRLITWIDSIFDTPSDKSHSIGRRALRNLILHNKDHPYLLERSIEMCYLCKSSKALESYFEVVTQVMTEREDYVLPFFKVLAAGLYALGNESNQIRMKSARILRILEERQHKNSKLQDLDISISDKTIAVYKAAQFEMSRRLAKQHSELAFFVFSEFSYYFNQLKPDQQRNLVAAMLPWVQIIELQVDPNGGPTANSWMLLVNLLEITIKNGTILHNEIQALWQALANGPHAGNVQLVLDFIISLCSDKREQNFVDYAKQIVVYLSNTLAGSKVVEFLLLKITPRAMAPEKQEPIQVPSDCALFPYVSDLTTILAAGSKQSGFSMGQLCLILLVDLMVSPLSLNKENVPLLLQAVLVLWDHYTPVVQDQAREMLVHLIHELVISKIDVGNTTPDKEYIEDFIESIRQHNPKVVWSYDDANGKVEEESDSRVPEAMFYVATEVVKIFSITYPGIREEWGKITLNWATNCPVRHLACRSFQLFRCILSSLDQQMLGDMLARLSNTISDEDDEIITFSMEILTTLKTVIEALNNSDLIQYPQLFWTACACLQTVHEAEFSESLAILDRLLDKLDLADPAVLKLLRESYPAQWEGSFDGLAELVYKGVKSSTCYDRTLKILEKLAALPPSDLIGPDNVLLFTVLANLPRYLRLFEKEVKDPLAFTSADNIANIADFKGYNDIAEALRSFVVMRYRTDKDFLTQMIAAIRVSFFPEQDFKTLVFLMGLLLNKHPWVKIKTMQLLCVVIPDVDMKKPEVTTRGSDLISPLLRLLQTEFCLQALQVLDNILTIPLTGASTPLDRHHLRMSMAGSHSSRAFRKEYERTQSLYGIPEETGWSIPMPAVLSTMTRHNVHAVFYSTVATETATAEVSTPKIEFRAEEYPPSFSGSYFPADDRTATMTSDATRGDGHIGDLVMTLDSLDDFFEEDDTIMTFNADGHMPPSPSMSRYQNGGLQVRENLYDQQTAPLLHKSLTRNASVSSFQTGFADLKVTPTRDPGVMTPTAFTSPVAASGQAPTLPVPRPGMHSRSVTSPSLQQQRTPPGPGPGPVIDEYDETLSDDDMALSRAPSAGEVRSNHSFDHQMRGPFAQTRAGIRSHMRRLTGGGEKDKEKSRDAIRAALQRSPQVPKVPDVYLQNPKSADP</sequence>
<gene>
    <name evidence="5" type="ORF">GTA08_BOTSDO09409</name>
</gene>
<feature type="region of interest" description="Disordered" evidence="1">
    <location>
        <begin position="2449"/>
        <end position="2496"/>
    </location>
</feature>
<dbReference type="GO" id="GO:0030427">
    <property type="term" value="C:site of polarized growth"/>
    <property type="evidence" value="ECO:0007669"/>
    <property type="project" value="TreeGrafter"/>
</dbReference>
<dbReference type="GO" id="GO:0000902">
    <property type="term" value="P:cell morphogenesis"/>
    <property type="evidence" value="ECO:0007669"/>
    <property type="project" value="InterPro"/>
</dbReference>
<dbReference type="GO" id="GO:0005938">
    <property type="term" value="C:cell cortex"/>
    <property type="evidence" value="ECO:0007669"/>
    <property type="project" value="TreeGrafter"/>
</dbReference>
<feature type="region of interest" description="Disordered" evidence="1">
    <location>
        <begin position="175"/>
        <end position="195"/>
    </location>
</feature>
<dbReference type="InterPro" id="IPR039867">
    <property type="entry name" value="Furry/Tao3/Mor2"/>
</dbReference>
<reference evidence="5" key="1">
    <citation type="submission" date="2020-04" db="EMBL/GenBank/DDBJ databases">
        <title>Genome Assembly and Annotation of Botryosphaeria dothidea sdau 11-99, a Latent Pathogen of Apple Fruit Ring Rot in China.</title>
        <authorList>
            <person name="Yu C."/>
            <person name="Diao Y."/>
            <person name="Lu Q."/>
            <person name="Zhao J."/>
            <person name="Cui S."/>
            <person name="Peng C."/>
            <person name="He B."/>
            <person name="Liu H."/>
        </authorList>
    </citation>
    <scope>NUCLEOTIDE SEQUENCE [LARGE SCALE GENOMIC DNA]</scope>
    <source>
        <strain evidence="5">Sdau11-99</strain>
    </source>
</reference>
<feature type="compositionally biased region" description="Basic and acidic residues" evidence="1">
    <location>
        <begin position="88"/>
        <end position="106"/>
    </location>
</feature>
<dbReference type="Pfam" id="PF14222">
    <property type="entry name" value="MOR2-PAG1_N"/>
    <property type="match status" value="1"/>
</dbReference>
<dbReference type="InterPro" id="IPR016024">
    <property type="entry name" value="ARM-type_fold"/>
</dbReference>
<dbReference type="PANTHER" id="PTHR12295">
    <property type="entry name" value="FURRY-RELATED"/>
    <property type="match status" value="1"/>
</dbReference>
<dbReference type="InterPro" id="IPR029473">
    <property type="entry name" value="MOR2-PAG1_mid"/>
</dbReference>
<dbReference type="Pfam" id="PF14225">
    <property type="entry name" value="MOR2-PAG1_C"/>
    <property type="match status" value="1"/>
</dbReference>
<feature type="domain" description="Cell morphogenesis central region" evidence="4">
    <location>
        <begin position="1768"/>
        <end position="1947"/>
    </location>
</feature>
<feature type="compositionally biased region" description="Polar residues" evidence="1">
    <location>
        <begin position="57"/>
        <end position="83"/>
    </location>
</feature>
<dbReference type="PANTHER" id="PTHR12295:SF30">
    <property type="entry name" value="PROTEIN FURRY"/>
    <property type="match status" value="1"/>
</dbReference>
<dbReference type="Pfam" id="PF14228">
    <property type="entry name" value="MOR2-PAG1_mid"/>
    <property type="match status" value="3"/>
</dbReference>
<dbReference type="Proteomes" id="UP000572817">
    <property type="component" value="Unassembled WGS sequence"/>
</dbReference>
<feature type="region of interest" description="Disordered" evidence="1">
    <location>
        <begin position="1168"/>
        <end position="1191"/>
    </location>
</feature>
<feature type="domain" description="Cell morphogenesis central region" evidence="4">
    <location>
        <begin position="1471"/>
        <end position="1734"/>
    </location>
</feature>
<comment type="caution">
    <text evidence="5">The sequence shown here is derived from an EMBL/GenBank/DDBJ whole genome shotgun (WGS) entry which is preliminary data.</text>
</comment>
<feature type="domain" description="Cell morphogenesis central region" evidence="4">
    <location>
        <begin position="982"/>
        <end position="1165"/>
    </location>
</feature>
<dbReference type="OrthoDB" id="6287725at2759"/>
<evidence type="ECO:0000259" key="4">
    <source>
        <dbReference type="Pfam" id="PF14228"/>
    </source>
</evidence>
<proteinExistence type="predicted"/>
<protein>
    <submittedName>
        <fullName evidence="5">Cell morphogenesis protein</fullName>
    </submittedName>
</protein>
<evidence type="ECO:0000313" key="6">
    <source>
        <dbReference type="Proteomes" id="UP000572817"/>
    </source>
</evidence>
<name>A0A8H4ILI7_9PEZI</name>
<evidence type="ECO:0000259" key="2">
    <source>
        <dbReference type="Pfam" id="PF14222"/>
    </source>
</evidence>
<dbReference type="EMBL" id="WWBZ02000062">
    <property type="protein sequence ID" value="KAF4303300.1"/>
    <property type="molecule type" value="Genomic_DNA"/>
</dbReference>
<evidence type="ECO:0000313" key="5">
    <source>
        <dbReference type="EMBL" id="KAF4303300.1"/>
    </source>
</evidence>
<evidence type="ECO:0000259" key="3">
    <source>
        <dbReference type="Pfam" id="PF14225"/>
    </source>
</evidence>
<keyword evidence="6" id="KW-1185">Reference proteome</keyword>
<feature type="compositionally biased region" description="Polar residues" evidence="1">
    <location>
        <begin position="2473"/>
        <end position="2485"/>
    </location>
</feature>
<feature type="domain" description="Cell morphogenesis protein C-terminal" evidence="3">
    <location>
        <begin position="1988"/>
        <end position="2236"/>
    </location>
</feature>
<accession>A0A8H4ILI7</accession>
<feature type="compositionally biased region" description="Basic and acidic residues" evidence="1">
    <location>
        <begin position="2550"/>
        <end position="2561"/>
    </location>
</feature>